<dbReference type="EMBL" id="SIJK02000060">
    <property type="protein sequence ID" value="MBP1468215.1"/>
    <property type="molecule type" value="Genomic_DNA"/>
</dbReference>
<reference evidence="1 2" key="1">
    <citation type="submission" date="2021-03" db="EMBL/GenBank/DDBJ databases">
        <authorList>
            <person name="Grouzdev D.S."/>
        </authorList>
    </citation>
    <scope>NUCLEOTIDE SEQUENCE [LARGE SCALE GENOMIC DNA]</scope>
    <source>
        <strain evidence="1 2">M50-1</strain>
    </source>
</reference>
<gene>
    <name evidence="1" type="ORF">EYB53_021065</name>
</gene>
<evidence type="ECO:0000313" key="2">
    <source>
        <dbReference type="Proteomes" id="UP001193081"/>
    </source>
</evidence>
<name>A0ABS4DFI7_9CHLR</name>
<keyword evidence="2" id="KW-1185">Reference proteome</keyword>
<comment type="caution">
    <text evidence="1">The sequence shown here is derived from an EMBL/GenBank/DDBJ whole genome shotgun (WGS) entry which is preliminary data.</text>
</comment>
<proteinExistence type="predicted"/>
<sequence length="68" mass="6882">MNNPLATTITQLLGLHAQGLLEDAELTAKLDQLRARVGASAVAEVLAACATEAPLPAVVGPLLSPSAH</sequence>
<evidence type="ECO:0000313" key="1">
    <source>
        <dbReference type="EMBL" id="MBP1468215.1"/>
    </source>
</evidence>
<dbReference type="RefSeq" id="WP_135480748.1">
    <property type="nucleotide sequence ID" value="NZ_SIJK02000060.1"/>
</dbReference>
<organism evidence="1 2">
    <name type="scientific">Candidatus Chloroploca mongolica</name>
    <dbReference type="NCBI Taxonomy" id="2528176"/>
    <lineage>
        <taxon>Bacteria</taxon>
        <taxon>Bacillati</taxon>
        <taxon>Chloroflexota</taxon>
        <taxon>Chloroflexia</taxon>
        <taxon>Chloroflexales</taxon>
        <taxon>Chloroflexineae</taxon>
        <taxon>Oscillochloridaceae</taxon>
        <taxon>Candidatus Chloroploca</taxon>
    </lineage>
</organism>
<protein>
    <submittedName>
        <fullName evidence="1">Uncharacterized protein</fullName>
    </submittedName>
</protein>
<dbReference type="Proteomes" id="UP001193081">
    <property type="component" value="Unassembled WGS sequence"/>
</dbReference>
<accession>A0ABS4DFI7</accession>